<dbReference type="Proteomes" id="UP000596381">
    <property type="component" value="Segment"/>
</dbReference>
<dbReference type="SUPFAM" id="SSF51126">
    <property type="entry name" value="Pectin lyase-like"/>
    <property type="match status" value="1"/>
</dbReference>
<evidence type="ECO:0000256" key="1">
    <source>
        <dbReference type="ARBA" id="ARBA00004328"/>
    </source>
</evidence>
<dbReference type="GO" id="GO:0019058">
    <property type="term" value="P:viral life cycle"/>
    <property type="evidence" value="ECO:0007669"/>
    <property type="project" value="UniProtKB-ARBA"/>
</dbReference>
<sequence length="679" mass="73840">MVDLKQTPKQIAIDLINEANGTNYTISTISLGTPATNTTVINGLNTSITLSNGSSLQSLGVAVQYNRLSFKKLLARPYCQLEDLALSRLVDLIPYINQKYELALTSTDIVDGPYRPDDVAPGVRKITLSIADNHLVYTGDVTIYLGTQDAVYSYFNALQFMVAADYSTINYMGGHWTINGQTVVDVSRSLAQRNGITALYLSPTGKVIPSNSYKSTTNKLLARFRNNRLVEILGLNGETSYDNTGALLPKMPVVPSQLSAIPETLGITASLNAGVLSYNLTFDVTTKRAATGTVYYVDIKTGVDTNDGTTAATAFKTFKRALNALPAARVIRVKGYSDAYYDADSGWTQTIRNRTVDIVGYGDSNPVFTSSRQTTNWSGYDANTWYTSATDIATLVDKTVSSVTGYGRLLAKTSAVDCANTPHSFYVDNTNGRVYVHLSDNRKPDTNVYLIAKTLSGSVADSANVFMEKCNFDLSYNGFIADMTVPRAYGYLYMSQCTFGWTFKDPSFGSYGYNVAHQNCIAQFGFAGGFRYSTDRVLPSMNVKYWVIENRATVSYCGFDGNHTSSASRLASYGTILRINSTYTACDGNHVSDSGEGTFSLNIACQSTSVTNTLGNLSHYCVGTNSLNSAAAQYWSCKTDNSAFSFTPNSVGKIALFDTDIGSKPATQVLTPYQFIYTA</sequence>
<evidence type="ECO:0000256" key="2">
    <source>
        <dbReference type="ARBA" id="ARBA00022844"/>
    </source>
</evidence>
<dbReference type="InterPro" id="IPR057701">
    <property type="entry name" value="DUF7941"/>
</dbReference>
<dbReference type="GO" id="GO:0044423">
    <property type="term" value="C:virion component"/>
    <property type="evidence" value="ECO:0007669"/>
    <property type="project" value="UniProtKB-KW"/>
</dbReference>
<accession>A0A7U0GBA4</accession>
<proteinExistence type="predicted"/>
<organism evidence="3 4">
    <name type="scientific">Klebsiella phage vB_KpM_FBKp24</name>
    <dbReference type="NCBI Taxonomy" id="2801834"/>
    <lineage>
        <taxon>Viruses</taxon>
        <taxon>Duplodnaviria</taxon>
        <taxon>Heunggongvirae</taxon>
        <taxon>Uroviricota</taxon>
        <taxon>Caudoviricetes</taxon>
        <taxon>Chimalliviridae</taxon>
        <taxon>Maaswegvirus</taxon>
        <taxon>Maaswegvirus Kp24</taxon>
    </lineage>
</organism>
<evidence type="ECO:0000313" key="4">
    <source>
        <dbReference type="Proteomes" id="UP000596381"/>
    </source>
</evidence>
<keyword evidence="2" id="KW-0946">Virion</keyword>
<dbReference type="Pfam" id="PF25613">
    <property type="entry name" value="DUF7941"/>
    <property type="match status" value="1"/>
</dbReference>
<reference evidence="3 4" key="1">
    <citation type="submission" date="2020-12" db="EMBL/GenBank/DDBJ databases">
        <title>Genomic characterization of four novel bacteriophages infecting Klebsiella pneumoniae.</title>
        <authorList>
            <person name="Estrada Bonilla B."/>
            <person name="Costa A.R."/>
            <person name="van Rossum T."/>
            <person name="Hagedoorn S."/>
            <person name="Wallinga H."/>
            <person name="Xiao M."/>
            <person name="Song W."/>
            <person name="Haas P.-J."/>
            <person name="Nobrega F.L."/>
            <person name="Brouns S.J.J."/>
        </authorList>
    </citation>
    <scope>NUCLEOTIDE SEQUENCE [LARGE SCALE GENOMIC DNA]</scope>
</reference>
<dbReference type="GO" id="GO:0051701">
    <property type="term" value="P:biological process involved in interaction with host"/>
    <property type="evidence" value="ECO:0007669"/>
    <property type="project" value="UniProtKB-ARBA"/>
</dbReference>
<gene>
    <name evidence="3" type="ORF">vBKpMFBKp24_295</name>
</gene>
<protein>
    <submittedName>
        <fullName evidence="3">Bifunctional tail protein</fullName>
    </submittedName>
</protein>
<dbReference type="InterPro" id="IPR011050">
    <property type="entry name" value="Pectin_lyase_fold/virulence"/>
</dbReference>
<keyword evidence="4" id="KW-1185">Reference proteome</keyword>
<dbReference type="EMBL" id="MW394391">
    <property type="protein sequence ID" value="QQV92015.1"/>
    <property type="molecule type" value="Genomic_DNA"/>
</dbReference>
<name>A0A7U0GBA4_9CAUD</name>
<comment type="subcellular location">
    <subcellularLocation>
        <location evidence="1">Virion</location>
    </subcellularLocation>
</comment>
<evidence type="ECO:0000313" key="3">
    <source>
        <dbReference type="EMBL" id="QQV92015.1"/>
    </source>
</evidence>